<organism evidence="1 2">
    <name type="scientific">Dryococelus australis</name>
    <dbReference type="NCBI Taxonomy" id="614101"/>
    <lineage>
        <taxon>Eukaryota</taxon>
        <taxon>Metazoa</taxon>
        <taxon>Ecdysozoa</taxon>
        <taxon>Arthropoda</taxon>
        <taxon>Hexapoda</taxon>
        <taxon>Insecta</taxon>
        <taxon>Pterygota</taxon>
        <taxon>Neoptera</taxon>
        <taxon>Polyneoptera</taxon>
        <taxon>Phasmatodea</taxon>
        <taxon>Verophasmatodea</taxon>
        <taxon>Anareolatae</taxon>
        <taxon>Phasmatidae</taxon>
        <taxon>Eurycanthinae</taxon>
        <taxon>Dryococelus</taxon>
    </lineage>
</organism>
<proteinExistence type="predicted"/>
<comment type="caution">
    <text evidence="1">The sequence shown here is derived from an EMBL/GenBank/DDBJ whole genome shotgun (WGS) entry which is preliminary data.</text>
</comment>
<evidence type="ECO:0000313" key="1">
    <source>
        <dbReference type="EMBL" id="KAJ8872776.1"/>
    </source>
</evidence>
<name>A0ABQ9GL58_9NEOP</name>
<dbReference type="EMBL" id="JARBHB010000011">
    <property type="protein sequence ID" value="KAJ8872776.1"/>
    <property type="molecule type" value="Genomic_DNA"/>
</dbReference>
<accession>A0ABQ9GL58</accession>
<gene>
    <name evidence="1" type="ORF">PR048_026392</name>
</gene>
<keyword evidence="2" id="KW-1185">Reference proteome</keyword>
<evidence type="ECO:0000313" key="2">
    <source>
        <dbReference type="Proteomes" id="UP001159363"/>
    </source>
</evidence>
<dbReference type="Proteomes" id="UP001159363">
    <property type="component" value="Chromosome 10"/>
</dbReference>
<sequence length="328" mass="36012">MRVSVARIASSLLVLKRAKHIQLGAAVPQWLGRSPPTTAIRARFPADSLQDFRMWESCKVMPLAGGFSRGTALSPALAFERRSVHVMSRNDGHSGVLPRLSQHIVDCVGIWGTPGAINLRKIDKRALKATPASAFIPSTLRHNHFHTNPDGSQPSHQPLANCWRNLVLIGCSVSAAEPPPASATGKLLRLSARAHTHTHTHTHARARALVKRREVIKLSSEIASRAPLVVSDAAFWFNSTTATILEAIDTDHAPVTLNDLENKNSRKIQKSKQAYKVTDYYHHIGSRNTVHVNVSEAKCLHMYVRPSDEAMEQVERILGGASLGWSES</sequence>
<protein>
    <submittedName>
        <fullName evidence="1">Uncharacterized protein</fullName>
    </submittedName>
</protein>
<reference evidence="1 2" key="1">
    <citation type="submission" date="2023-02" db="EMBL/GenBank/DDBJ databases">
        <title>LHISI_Scaffold_Assembly.</title>
        <authorList>
            <person name="Stuart O.P."/>
            <person name="Cleave R."/>
            <person name="Magrath M.J.L."/>
            <person name="Mikheyev A.S."/>
        </authorList>
    </citation>
    <scope>NUCLEOTIDE SEQUENCE [LARGE SCALE GENOMIC DNA]</scope>
    <source>
        <strain evidence="1">Daus_M_001</strain>
        <tissue evidence="1">Leg muscle</tissue>
    </source>
</reference>